<comment type="caution">
    <text evidence="1">The sequence shown here is derived from an EMBL/GenBank/DDBJ whole genome shotgun (WGS) entry which is preliminary data.</text>
</comment>
<keyword evidence="2" id="KW-1185">Reference proteome</keyword>
<gene>
    <name evidence="1" type="ORF">KQI75_01850</name>
</gene>
<name>A0ABS6EQ59_9FIRM</name>
<sequence length="137" mass="15253">MFKRSVTVVIALIVLLIAYWVYGTVTTTNDHDASVTNYGDVFSLLDIRNKKDGWATYSVDSIDGGSWYGGILKDGTITSCAQSSTKKTRVYTKNGAWDRKHWSGWLEVGEKNMRQSSATLGTFGAIVFGTWYGYEVQ</sequence>
<protein>
    <recommendedName>
        <fullName evidence="3">Lactococcin 972 family bacteriocin</fullName>
    </recommendedName>
</protein>
<organism evidence="1 2">
    <name type="scientific">Butyricicoccus intestinisimiae</name>
    <dbReference type="NCBI Taxonomy" id="2841509"/>
    <lineage>
        <taxon>Bacteria</taxon>
        <taxon>Bacillati</taxon>
        <taxon>Bacillota</taxon>
        <taxon>Clostridia</taxon>
        <taxon>Eubacteriales</taxon>
        <taxon>Butyricicoccaceae</taxon>
        <taxon>Butyricicoccus</taxon>
    </lineage>
</organism>
<evidence type="ECO:0000313" key="2">
    <source>
        <dbReference type="Proteomes" id="UP000783588"/>
    </source>
</evidence>
<dbReference type="Proteomes" id="UP000783588">
    <property type="component" value="Unassembled WGS sequence"/>
</dbReference>
<proteinExistence type="predicted"/>
<evidence type="ECO:0000313" key="1">
    <source>
        <dbReference type="EMBL" id="MBU5489382.1"/>
    </source>
</evidence>
<accession>A0ABS6EQ59</accession>
<dbReference type="RefSeq" id="WP_216468981.1">
    <property type="nucleotide sequence ID" value="NZ_JAHLQI010000001.1"/>
</dbReference>
<reference evidence="1 2" key="1">
    <citation type="submission" date="2021-06" db="EMBL/GenBank/DDBJ databases">
        <authorList>
            <person name="Sun Q."/>
            <person name="Li D."/>
        </authorList>
    </citation>
    <scope>NUCLEOTIDE SEQUENCE [LARGE SCALE GENOMIC DNA]</scope>
    <source>
        <strain evidence="1 2">MSJd-7</strain>
    </source>
</reference>
<dbReference type="EMBL" id="JAHLQI010000001">
    <property type="protein sequence ID" value="MBU5489382.1"/>
    <property type="molecule type" value="Genomic_DNA"/>
</dbReference>
<evidence type="ECO:0008006" key="3">
    <source>
        <dbReference type="Google" id="ProtNLM"/>
    </source>
</evidence>